<keyword evidence="5 9" id="KW-1133">Transmembrane helix</keyword>
<dbReference type="EMBL" id="FQVN01000001">
    <property type="protein sequence ID" value="SHE47492.1"/>
    <property type="molecule type" value="Genomic_DNA"/>
</dbReference>
<keyword evidence="2" id="KW-1003">Cell membrane</keyword>
<keyword evidence="10" id="KW-0328">Glycosyltransferase</keyword>
<name>A0A1M4TSQ5_STRHI</name>
<organism evidence="10 11">
    <name type="scientific">Streptoalloteichus hindustanus</name>
    <dbReference type="NCBI Taxonomy" id="2017"/>
    <lineage>
        <taxon>Bacteria</taxon>
        <taxon>Bacillati</taxon>
        <taxon>Actinomycetota</taxon>
        <taxon>Actinomycetes</taxon>
        <taxon>Pseudonocardiales</taxon>
        <taxon>Pseudonocardiaceae</taxon>
        <taxon>Streptoalloteichus</taxon>
    </lineage>
</organism>
<evidence type="ECO:0000256" key="5">
    <source>
        <dbReference type="ARBA" id="ARBA00022989"/>
    </source>
</evidence>
<dbReference type="Proteomes" id="UP000184501">
    <property type="component" value="Unassembled WGS sequence"/>
</dbReference>
<dbReference type="NCBIfam" id="NF009915">
    <property type="entry name" value="PRK13375.1"/>
    <property type="match status" value="1"/>
</dbReference>
<reference evidence="10 11" key="1">
    <citation type="submission" date="2016-11" db="EMBL/GenBank/DDBJ databases">
        <authorList>
            <person name="Jaros S."/>
            <person name="Januszkiewicz K."/>
            <person name="Wedrychowicz H."/>
        </authorList>
    </citation>
    <scope>NUCLEOTIDE SEQUENCE [LARGE SCALE GENOMIC DNA]</scope>
    <source>
        <strain evidence="10 11">DSM 44523</strain>
    </source>
</reference>
<evidence type="ECO:0000256" key="2">
    <source>
        <dbReference type="ARBA" id="ARBA00022475"/>
    </source>
</evidence>
<evidence type="ECO:0000256" key="3">
    <source>
        <dbReference type="ARBA" id="ARBA00022679"/>
    </source>
</evidence>
<dbReference type="GO" id="GO:0016758">
    <property type="term" value="F:hexosyltransferase activity"/>
    <property type="evidence" value="ECO:0007669"/>
    <property type="project" value="InterPro"/>
</dbReference>
<evidence type="ECO:0000313" key="10">
    <source>
        <dbReference type="EMBL" id="SHE47492.1"/>
    </source>
</evidence>
<dbReference type="STRING" id="2017.SAMN05444320_101184"/>
<dbReference type="AlphaFoldDB" id="A0A1M4TSQ5"/>
<sequence length="429" mass="44948">MARARLLASAPWVLGLSVAIHLVVTGCPPVSSLIDLRVYREAAPEVLTGGLYDFRLVDPGDASFPLPFTYTPFAALLFLPLSALPWPVVVGLWQASSLLCLWLLVHSALSLVDSVDPGTRRSAALLWTSAALWLEPVRTTLNYGQVNLFLAASVWTALTRRGAALPGAAVGLAAAVKLTPAVAGLCLVATRRWHAAAWSLATFAATVALGWLAAPEESRRFWFQLLGDAGRVGPVGSAINQSLRGALSRSLGADVGWSLPWWGAVLAVGALAAVAARAALRRDDPVAVVLAVQLFGLLASPVSWSHHWVWVVPALVWLTSAPTRSAVRGAGPVAGAWLLASAGYVVSWLLVAQPSIWEIPRPWPLSALGWAYPACAVLTLVVMATTRRGDRHRARAAEGTTGVRRGAAGPSSDSSPPVSEGPAGGASPS</sequence>
<evidence type="ECO:0000256" key="1">
    <source>
        <dbReference type="ARBA" id="ARBA00004651"/>
    </source>
</evidence>
<feature type="transmembrane region" description="Helical" evidence="9">
    <location>
        <begin position="363"/>
        <end position="385"/>
    </location>
</feature>
<comment type="subcellular location">
    <subcellularLocation>
        <location evidence="1">Cell membrane</location>
        <topology evidence="1">Multi-pass membrane protein</topology>
    </subcellularLocation>
</comment>
<feature type="region of interest" description="Disordered" evidence="8">
    <location>
        <begin position="391"/>
        <end position="429"/>
    </location>
</feature>
<dbReference type="PROSITE" id="PS51257">
    <property type="entry name" value="PROKAR_LIPOPROTEIN"/>
    <property type="match status" value="1"/>
</dbReference>
<accession>A0A1M4TSQ5</accession>
<keyword evidence="3 10" id="KW-0808">Transferase</keyword>
<proteinExistence type="inferred from homology"/>
<protein>
    <submittedName>
        <fullName evidence="10">Alpha-1,2-mannosyltransferase</fullName>
    </submittedName>
</protein>
<evidence type="ECO:0000256" key="4">
    <source>
        <dbReference type="ARBA" id="ARBA00022692"/>
    </source>
</evidence>
<dbReference type="Pfam" id="PF09594">
    <property type="entry name" value="GT87"/>
    <property type="match status" value="1"/>
</dbReference>
<evidence type="ECO:0000313" key="11">
    <source>
        <dbReference type="Proteomes" id="UP000184501"/>
    </source>
</evidence>
<dbReference type="InterPro" id="IPR018584">
    <property type="entry name" value="GT87"/>
</dbReference>
<feature type="transmembrane region" description="Helical" evidence="9">
    <location>
        <begin position="286"/>
        <end position="302"/>
    </location>
</feature>
<feature type="transmembrane region" description="Helical" evidence="9">
    <location>
        <begin position="259"/>
        <end position="279"/>
    </location>
</feature>
<gene>
    <name evidence="10" type="ORF">SAMN05444320_101184</name>
</gene>
<evidence type="ECO:0000256" key="9">
    <source>
        <dbReference type="SAM" id="Phobius"/>
    </source>
</evidence>
<evidence type="ECO:0000256" key="6">
    <source>
        <dbReference type="ARBA" id="ARBA00023136"/>
    </source>
</evidence>
<evidence type="ECO:0000256" key="7">
    <source>
        <dbReference type="ARBA" id="ARBA00024033"/>
    </source>
</evidence>
<dbReference type="GO" id="GO:0005886">
    <property type="term" value="C:plasma membrane"/>
    <property type="evidence" value="ECO:0007669"/>
    <property type="project" value="UniProtKB-SubCell"/>
</dbReference>
<feature type="transmembrane region" description="Helical" evidence="9">
    <location>
        <begin position="195"/>
        <end position="214"/>
    </location>
</feature>
<keyword evidence="11" id="KW-1185">Reference proteome</keyword>
<keyword evidence="4 9" id="KW-0812">Transmembrane</keyword>
<feature type="transmembrane region" description="Helical" evidence="9">
    <location>
        <begin position="86"/>
        <end position="112"/>
    </location>
</feature>
<feature type="transmembrane region" description="Helical" evidence="9">
    <location>
        <begin position="163"/>
        <end position="188"/>
    </location>
</feature>
<feature type="transmembrane region" description="Helical" evidence="9">
    <location>
        <begin position="334"/>
        <end position="351"/>
    </location>
</feature>
<keyword evidence="6 9" id="KW-0472">Membrane</keyword>
<comment type="similarity">
    <text evidence="7">Belongs to the glycosyltransferase 87 family.</text>
</comment>
<evidence type="ECO:0000256" key="8">
    <source>
        <dbReference type="SAM" id="MobiDB-lite"/>
    </source>
</evidence>